<protein>
    <submittedName>
        <fullName evidence="1">Uncharacterized protein</fullName>
    </submittedName>
</protein>
<reference evidence="1 2" key="1">
    <citation type="submission" date="2019-12" db="EMBL/GenBank/DDBJ databases">
        <authorList>
            <person name="Shi Y."/>
        </authorList>
    </citation>
    <scope>NUCLEOTIDE SEQUENCE [LARGE SCALE GENOMIC DNA]</scope>
    <source>
        <strain evidence="1 2">JCM 17929</strain>
    </source>
</reference>
<comment type="caution">
    <text evidence="1">The sequence shown here is derived from an EMBL/GenBank/DDBJ whole genome shotgun (WGS) entry which is preliminary data.</text>
</comment>
<accession>A0A6N8GLI2</accession>
<gene>
    <name evidence="1" type="ORF">GMA12_02960</name>
</gene>
<proteinExistence type="predicted"/>
<sequence>MDFAGAAMLVCALGWNALFKWGYIFANLTGRVRCGRPAETADLQGGVDLLIGKACAAHNAVTKGNFEVHRTLVEGHRND</sequence>
<evidence type="ECO:0000313" key="1">
    <source>
        <dbReference type="EMBL" id="MUN62113.1"/>
    </source>
</evidence>
<evidence type="ECO:0000313" key="2">
    <source>
        <dbReference type="Proteomes" id="UP000436989"/>
    </source>
</evidence>
<dbReference type="Proteomes" id="UP000436989">
    <property type="component" value="Unassembled WGS sequence"/>
</dbReference>
<keyword evidence="2" id="KW-1185">Reference proteome</keyword>
<organism evidence="1 2">
    <name type="scientific">Kocuria sediminis</name>
    <dbReference type="NCBI Taxonomy" id="1038857"/>
    <lineage>
        <taxon>Bacteria</taxon>
        <taxon>Bacillati</taxon>
        <taxon>Actinomycetota</taxon>
        <taxon>Actinomycetes</taxon>
        <taxon>Micrococcales</taxon>
        <taxon>Micrococcaceae</taxon>
        <taxon>Kocuria</taxon>
    </lineage>
</organism>
<dbReference type="EMBL" id="WOGU01000002">
    <property type="protein sequence ID" value="MUN62113.1"/>
    <property type="molecule type" value="Genomic_DNA"/>
</dbReference>
<dbReference type="RefSeq" id="WP_156267049.1">
    <property type="nucleotide sequence ID" value="NZ_WOGU01000002.1"/>
</dbReference>
<dbReference type="AlphaFoldDB" id="A0A6N8GLI2"/>
<name>A0A6N8GLI2_9MICC</name>